<keyword evidence="8" id="KW-1185">Reference proteome</keyword>
<dbReference type="Pfam" id="PF03241">
    <property type="entry name" value="HpaB"/>
    <property type="match status" value="1"/>
</dbReference>
<dbReference type="PANTHER" id="PTHR36117">
    <property type="entry name" value="4-HYDROXYPHENYLACETATE 3-MONOOXYGENASE-RELATED"/>
    <property type="match status" value="1"/>
</dbReference>
<keyword evidence="3" id="KW-0560">Oxidoreductase</keyword>
<sequence length="501" mass="56226">MSVTALDNEDRQSHKSPFLRTGEEYRQGLRDNRRVIYQGEEIRDVTTHPLFKRSVDRWAGIFDAQFDPATVDVTTYFDEKLGDRASTAWLVPESKAHLAQRRHLLEYSSDQTFGVYGRMPDYGPTLAMGFLSGMHLIEEAEPDAPAKIKEFIDFGRENNLLSTDLIADAQSDRSRSPGENPGRLRCVKETEEGIVVYGTKPVASSASMGDWGGIATLLSPDMDPDTVMWAYVKMGSPGITFVAREQVTSASDTAEDHPINHLGEEIDALIVFDNVLIPWEHVFSFRNKSTLAYYLEVCVLPHWAILARMARRARYFAAAAKMVTEILGTDKIPPVRAQVAEIYAYSTALESFILAAEDKGEHTPHGIFLPDRTNITAGRLYAITQLPVIMQHLRELCGQGLVSRFTKADLEREDVGAWIDEFMPGHNITGRGKNRLMNFIWDLTCSAHAARVTLFENVNSTPPPIVRQQVYQSYDTSEAEKLIRDATELDQYRTTVAEAAE</sequence>
<feature type="domain" description="HpaB/PvcC/4-BUDH C-terminal" evidence="5">
    <location>
        <begin position="305"/>
        <end position="486"/>
    </location>
</feature>
<feature type="domain" description="HpaB/PvcC/4-BUDH N-terminal" evidence="6">
    <location>
        <begin position="21"/>
        <end position="283"/>
    </location>
</feature>
<gene>
    <name evidence="7" type="ORF">ACFQ2F_04925</name>
</gene>
<evidence type="ECO:0000313" key="7">
    <source>
        <dbReference type="EMBL" id="MFD0986436.1"/>
    </source>
</evidence>
<dbReference type="Gene3D" id="1.20.140.10">
    <property type="entry name" value="Butyryl-CoA Dehydrogenase, subunit A, domain 3"/>
    <property type="match status" value="1"/>
</dbReference>
<dbReference type="Gene3D" id="1.10.3140.10">
    <property type="entry name" value="4-hydroxybutyryl-coa dehydratase, domain 1"/>
    <property type="match status" value="1"/>
</dbReference>
<dbReference type="InterPro" id="IPR024674">
    <property type="entry name" value="HpaB/PvcC/4-BUDH_N"/>
</dbReference>
<dbReference type="SUPFAM" id="SSF47203">
    <property type="entry name" value="Acyl-CoA dehydrogenase C-terminal domain-like"/>
    <property type="match status" value="1"/>
</dbReference>
<feature type="region of interest" description="Disordered" evidence="4">
    <location>
        <begin position="1"/>
        <end position="21"/>
    </location>
</feature>
<accession>A0ABW3J9L5</accession>
<dbReference type="InterPro" id="IPR009100">
    <property type="entry name" value="AcylCoA_DH/oxidase_NM_dom_sf"/>
</dbReference>
<proteinExistence type="predicted"/>
<evidence type="ECO:0000256" key="4">
    <source>
        <dbReference type="SAM" id="MobiDB-lite"/>
    </source>
</evidence>
<dbReference type="Gene3D" id="2.40.110.10">
    <property type="entry name" value="Butyryl-CoA Dehydrogenase, subunit A, domain 2"/>
    <property type="match status" value="1"/>
</dbReference>
<evidence type="ECO:0000259" key="5">
    <source>
        <dbReference type="Pfam" id="PF03241"/>
    </source>
</evidence>
<protein>
    <submittedName>
        <fullName evidence="7">4-hydroxyphenylacetate 3-hydroxylase N-terminal domain-containing protein</fullName>
    </submittedName>
</protein>
<dbReference type="Pfam" id="PF11794">
    <property type="entry name" value="HpaB_N"/>
    <property type="match status" value="1"/>
</dbReference>
<dbReference type="InterPro" id="IPR046373">
    <property type="entry name" value="Acyl-CoA_Oxase/DH_mid-dom_sf"/>
</dbReference>
<evidence type="ECO:0000256" key="1">
    <source>
        <dbReference type="ARBA" id="ARBA00022630"/>
    </source>
</evidence>
<keyword evidence="2" id="KW-0274">FAD</keyword>
<organism evidence="7 8">
    <name type="scientific">Methyloligella solikamskensis</name>
    <dbReference type="NCBI Taxonomy" id="1177756"/>
    <lineage>
        <taxon>Bacteria</taxon>
        <taxon>Pseudomonadati</taxon>
        <taxon>Pseudomonadota</taxon>
        <taxon>Alphaproteobacteria</taxon>
        <taxon>Hyphomicrobiales</taxon>
        <taxon>Hyphomicrobiaceae</taxon>
        <taxon>Methyloligella</taxon>
    </lineage>
</organism>
<evidence type="ECO:0000256" key="3">
    <source>
        <dbReference type="ARBA" id="ARBA00023002"/>
    </source>
</evidence>
<name>A0ABW3J9L5_9HYPH</name>
<evidence type="ECO:0000256" key="2">
    <source>
        <dbReference type="ARBA" id="ARBA00022827"/>
    </source>
</evidence>
<dbReference type="Proteomes" id="UP001597102">
    <property type="component" value="Unassembled WGS sequence"/>
</dbReference>
<dbReference type="EMBL" id="JBHTJO010000001">
    <property type="protein sequence ID" value="MFD0986436.1"/>
    <property type="molecule type" value="Genomic_DNA"/>
</dbReference>
<dbReference type="InterPro" id="IPR036250">
    <property type="entry name" value="AcylCo_DH-like_C"/>
</dbReference>
<evidence type="ECO:0000313" key="8">
    <source>
        <dbReference type="Proteomes" id="UP001597102"/>
    </source>
</evidence>
<evidence type="ECO:0000259" key="6">
    <source>
        <dbReference type="Pfam" id="PF11794"/>
    </source>
</evidence>
<reference evidence="8" key="1">
    <citation type="journal article" date="2019" name="Int. J. Syst. Evol. Microbiol.">
        <title>The Global Catalogue of Microorganisms (GCM) 10K type strain sequencing project: providing services to taxonomists for standard genome sequencing and annotation.</title>
        <authorList>
            <consortium name="The Broad Institute Genomics Platform"/>
            <consortium name="The Broad Institute Genome Sequencing Center for Infectious Disease"/>
            <person name="Wu L."/>
            <person name="Ma J."/>
        </authorList>
    </citation>
    <scope>NUCLEOTIDE SEQUENCE [LARGE SCALE GENOMIC DNA]</scope>
    <source>
        <strain evidence="8">CCUG 61697</strain>
    </source>
</reference>
<dbReference type="RefSeq" id="WP_379086564.1">
    <property type="nucleotide sequence ID" value="NZ_JBHTJO010000001.1"/>
</dbReference>
<dbReference type="PANTHER" id="PTHR36117:SF3">
    <property type="entry name" value="4-HYDROXYPHENYLACETATE 3-MONOOXYGENASE-RELATED"/>
    <property type="match status" value="1"/>
</dbReference>
<dbReference type="InterPro" id="IPR004925">
    <property type="entry name" value="HpaB/PvcC/4-BUDH"/>
</dbReference>
<keyword evidence="1" id="KW-0285">Flavoprotein</keyword>
<comment type="caution">
    <text evidence="7">The sequence shown here is derived from an EMBL/GenBank/DDBJ whole genome shotgun (WGS) entry which is preliminary data.</text>
</comment>
<dbReference type="SUPFAM" id="SSF56645">
    <property type="entry name" value="Acyl-CoA dehydrogenase NM domain-like"/>
    <property type="match status" value="1"/>
</dbReference>
<dbReference type="InterPro" id="IPR024719">
    <property type="entry name" value="HpaB/PvcC/4-BUDH_C"/>
</dbReference>